<keyword evidence="2" id="KW-0808">Transferase</keyword>
<proteinExistence type="predicted"/>
<dbReference type="Pfam" id="PF01189">
    <property type="entry name" value="Methyltr_RsmB-F"/>
    <property type="match status" value="1"/>
</dbReference>
<dbReference type="InterPro" id="IPR023267">
    <property type="entry name" value="RCMT"/>
</dbReference>
<sequence length="160" mass="17103">MPCSGTGVIRRHPDIKLLRRVEDVASFAARQLEILRAAFELLAPGGRLVYATCSVLPEENEGVLERFYAQAPQARTVRLPAERLPAGAVATTRGLQLLTGGAVSTDGFYMLVSKSNGWNLIQSAGTEIDARERCIDATNNFAMGARGGIGVQTSGGRRDA</sequence>
<evidence type="ECO:0000256" key="2">
    <source>
        <dbReference type="ARBA" id="ARBA00022679"/>
    </source>
</evidence>
<dbReference type="PANTHER" id="PTHR22807">
    <property type="entry name" value="NOP2 YEAST -RELATED NOL1/NOP2/FMU SUN DOMAIN-CONTAINING"/>
    <property type="match status" value="1"/>
</dbReference>
<keyword evidence="3" id="KW-0949">S-adenosyl-L-methionine</keyword>
<dbReference type="PRINTS" id="PR02008">
    <property type="entry name" value="RCMTFAMILY"/>
</dbReference>
<dbReference type="PANTHER" id="PTHR22807:SF61">
    <property type="entry name" value="NOL1_NOP2_SUN FAMILY PROTEIN _ ANTITERMINATION NUSB DOMAIN-CONTAINING PROTEIN"/>
    <property type="match status" value="1"/>
</dbReference>
<dbReference type="GO" id="GO:0001510">
    <property type="term" value="P:RNA methylation"/>
    <property type="evidence" value="ECO:0007669"/>
    <property type="project" value="InterPro"/>
</dbReference>
<dbReference type="GO" id="GO:0003723">
    <property type="term" value="F:RNA binding"/>
    <property type="evidence" value="ECO:0007669"/>
    <property type="project" value="UniProtKB-KW"/>
</dbReference>
<dbReference type="InterPro" id="IPR049560">
    <property type="entry name" value="MeTrfase_RsmB-F_NOP2_cat"/>
</dbReference>
<evidence type="ECO:0000259" key="5">
    <source>
        <dbReference type="PROSITE" id="PS51686"/>
    </source>
</evidence>
<dbReference type="AlphaFoldDB" id="T0YJT2"/>
<accession>T0YJT2</accession>
<dbReference type="PROSITE" id="PS51686">
    <property type="entry name" value="SAM_MT_RSMB_NOP"/>
    <property type="match status" value="1"/>
</dbReference>
<evidence type="ECO:0000256" key="4">
    <source>
        <dbReference type="ARBA" id="ARBA00022884"/>
    </source>
</evidence>
<name>T0YJT2_9ZZZZ</name>
<comment type="caution">
    <text evidence="6">The sequence shown here is derived from an EMBL/GenBank/DDBJ whole genome shotgun (WGS) entry which is preliminary data.</text>
</comment>
<dbReference type="Gene3D" id="3.40.50.150">
    <property type="entry name" value="Vaccinia Virus protein VP39"/>
    <property type="match status" value="1"/>
</dbReference>
<evidence type="ECO:0000256" key="1">
    <source>
        <dbReference type="ARBA" id="ARBA00022603"/>
    </source>
</evidence>
<dbReference type="InterPro" id="IPR029063">
    <property type="entry name" value="SAM-dependent_MTases_sf"/>
</dbReference>
<dbReference type="InterPro" id="IPR001678">
    <property type="entry name" value="MeTrfase_RsmB-F_NOP2_dom"/>
</dbReference>
<feature type="domain" description="SAM-dependent MTase RsmB/NOP-type" evidence="5">
    <location>
        <begin position="1"/>
        <end position="116"/>
    </location>
</feature>
<protein>
    <submittedName>
        <fullName evidence="6">Sun protein</fullName>
    </submittedName>
</protein>
<reference evidence="6" key="1">
    <citation type="submission" date="2013-08" db="EMBL/GenBank/DDBJ databases">
        <authorList>
            <person name="Mendez C."/>
            <person name="Richter M."/>
            <person name="Ferrer M."/>
            <person name="Sanchez J."/>
        </authorList>
    </citation>
    <scope>NUCLEOTIDE SEQUENCE</scope>
</reference>
<evidence type="ECO:0000313" key="6">
    <source>
        <dbReference type="EMBL" id="EQD32192.1"/>
    </source>
</evidence>
<keyword evidence="1" id="KW-0489">Methyltransferase</keyword>
<organism evidence="6">
    <name type="scientific">mine drainage metagenome</name>
    <dbReference type="NCBI Taxonomy" id="410659"/>
    <lineage>
        <taxon>unclassified sequences</taxon>
        <taxon>metagenomes</taxon>
        <taxon>ecological metagenomes</taxon>
    </lineage>
</organism>
<dbReference type="SUPFAM" id="SSF53335">
    <property type="entry name" value="S-adenosyl-L-methionine-dependent methyltransferases"/>
    <property type="match status" value="1"/>
</dbReference>
<dbReference type="EMBL" id="AUZY01011896">
    <property type="protein sequence ID" value="EQD32192.1"/>
    <property type="molecule type" value="Genomic_DNA"/>
</dbReference>
<feature type="non-terminal residue" evidence="6">
    <location>
        <position position="160"/>
    </location>
</feature>
<gene>
    <name evidence="6" type="ORF">B1B_17797</name>
</gene>
<dbReference type="GO" id="GO:0008173">
    <property type="term" value="F:RNA methyltransferase activity"/>
    <property type="evidence" value="ECO:0007669"/>
    <property type="project" value="InterPro"/>
</dbReference>
<keyword evidence="4" id="KW-0694">RNA-binding</keyword>
<evidence type="ECO:0000256" key="3">
    <source>
        <dbReference type="ARBA" id="ARBA00022691"/>
    </source>
</evidence>
<reference evidence="6" key="2">
    <citation type="journal article" date="2014" name="ISME J.">
        <title>Microbial stratification in low pH oxic and suboxic macroscopic growths along an acid mine drainage.</title>
        <authorList>
            <person name="Mendez-Garcia C."/>
            <person name="Mesa V."/>
            <person name="Sprenger R.R."/>
            <person name="Richter M."/>
            <person name="Diez M.S."/>
            <person name="Solano J."/>
            <person name="Bargiela R."/>
            <person name="Golyshina O.V."/>
            <person name="Manteca A."/>
            <person name="Ramos J.L."/>
            <person name="Gallego J.R."/>
            <person name="Llorente I."/>
            <person name="Martins Dos Santos V.A."/>
            <person name="Jensen O.N."/>
            <person name="Pelaez A.I."/>
            <person name="Sanchez J."/>
            <person name="Ferrer M."/>
        </authorList>
    </citation>
    <scope>NUCLEOTIDE SEQUENCE</scope>
</reference>